<reference evidence="2 3" key="1">
    <citation type="submission" date="2017-03" db="EMBL/GenBank/DDBJ databases">
        <title>WGS assembly of Porphyra umbilicalis.</title>
        <authorList>
            <person name="Brawley S.H."/>
            <person name="Blouin N.A."/>
            <person name="Ficko-Blean E."/>
            <person name="Wheeler G.L."/>
            <person name="Lohr M."/>
            <person name="Goodson H.V."/>
            <person name="Jenkins J.W."/>
            <person name="Blaby-Haas C.E."/>
            <person name="Helliwell K.E."/>
            <person name="Chan C."/>
            <person name="Marriage T."/>
            <person name="Bhattacharya D."/>
            <person name="Klein A.S."/>
            <person name="Badis Y."/>
            <person name="Brodie J."/>
            <person name="Cao Y."/>
            <person name="Collen J."/>
            <person name="Dittami S.M."/>
            <person name="Gachon C.M."/>
            <person name="Green B.R."/>
            <person name="Karpowicz S."/>
            <person name="Kim J.W."/>
            <person name="Kudahl U."/>
            <person name="Lin S."/>
            <person name="Michel G."/>
            <person name="Mittag M."/>
            <person name="Olson B.J."/>
            <person name="Pangilinan J."/>
            <person name="Peng Y."/>
            <person name="Qiu H."/>
            <person name="Shu S."/>
            <person name="Singer J.T."/>
            <person name="Smith A.G."/>
            <person name="Sprecher B.N."/>
            <person name="Wagner V."/>
            <person name="Wang W."/>
            <person name="Wang Z.-Y."/>
            <person name="Yan J."/>
            <person name="Yarish C."/>
            <person name="Zoeuner-Riek S."/>
            <person name="Zhuang Y."/>
            <person name="Zou Y."/>
            <person name="Lindquist E.A."/>
            <person name="Grimwood J."/>
            <person name="Barry K."/>
            <person name="Rokhsar D.S."/>
            <person name="Schmutz J."/>
            <person name="Stiller J.W."/>
            <person name="Grossman A.R."/>
            <person name="Prochnik S.E."/>
        </authorList>
    </citation>
    <scope>NUCLEOTIDE SEQUENCE [LARGE SCALE GENOMIC DNA]</scope>
    <source>
        <strain evidence="2">4086291</strain>
    </source>
</reference>
<evidence type="ECO:0000313" key="2">
    <source>
        <dbReference type="EMBL" id="OSX79781.1"/>
    </source>
</evidence>
<accession>A0A1X6PG05</accession>
<dbReference type="AlphaFoldDB" id="A0A1X6PG05"/>
<feature type="compositionally biased region" description="Basic residues" evidence="1">
    <location>
        <begin position="96"/>
        <end position="107"/>
    </location>
</feature>
<gene>
    <name evidence="2" type="ORF">BU14_0071s0035</name>
</gene>
<protein>
    <submittedName>
        <fullName evidence="2">Uncharacterized protein</fullName>
    </submittedName>
</protein>
<feature type="region of interest" description="Disordered" evidence="1">
    <location>
        <begin position="1"/>
        <end position="133"/>
    </location>
</feature>
<name>A0A1X6PG05_PORUM</name>
<evidence type="ECO:0000256" key="1">
    <source>
        <dbReference type="SAM" id="MobiDB-lite"/>
    </source>
</evidence>
<organism evidence="2 3">
    <name type="scientific">Porphyra umbilicalis</name>
    <name type="common">Purple laver</name>
    <name type="synonym">Red alga</name>
    <dbReference type="NCBI Taxonomy" id="2786"/>
    <lineage>
        <taxon>Eukaryota</taxon>
        <taxon>Rhodophyta</taxon>
        <taxon>Bangiophyceae</taxon>
        <taxon>Bangiales</taxon>
        <taxon>Bangiaceae</taxon>
        <taxon>Porphyra</taxon>
    </lineage>
</organism>
<sequence length="196" mass="20925">MVPSEPPPRPPPPPLPPMAAAGRPSSRRPRGWCSKWVPCRRPSRPFAATRASGRPPRRARAASWAATRPPTCLRTRGLSSATAARPTSAASCTSRGARRGRGTRKSRGFTNRGASSAGRGQLGITPKRGVARGGVGGRVSVRVRGGRRGGTLWWPVGVPAGRCRWRRATGAVNCGSRARPPLWKSTRFVLTRSVGR</sequence>
<feature type="compositionally biased region" description="Low complexity" evidence="1">
    <location>
        <begin position="79"/>
        <end position="95"/>
    </location>
</feature>
<feature type="compositionally biased region" description="Pro residues" evidence="1">
    <location>
        <begin position="1"/>
        <end position="17"/>
    </location>
</feature>
<evidence type="ECO:0000313" key="3">
    <source>
        <dbReference type="Proteomes" id="UP000218209"/>
    </source>
</evidence>
<proteinExistence type="predicted"/>
<dbReference type="Proteomes" id="UP000218209">
    <property type="component" value="Unassembled WGS sequence"/>
</dbReference>
<keyword evidence="3" id="KW-1185">Reference proteome</keyword>
<dbReference type="EMBL" id="KV918786">
    <property type="protein sequence ID" value="OSX79781.1"/>
    <property type="molecule type" value="Genomic_DNA"/>
</dbReference>
<feature type="compositionally biased region" description="Low complexity" evidence="1">
    <location>
        <begin position="61"/>
        <end position="71"/>
    </location>
</feature>